<keyword evidence="12" id="KW-0413">Isomerase</keyword>
<dbReference type="GO" id="GO:0006583">
    <property type="term" value="P:melanin biosynthetic process from tyrosine"/>
    <property type="evidence" value="ECO:0007669"/>
    <property type="project" value="TreeGrafter"/>
</dbReference>
<comment type="cofactor">
    <cofactor evidence="1">
        <name>Zn(2+)</name>
        <dbReference type="ChEBI" id="CHEBI:29105"/>
    </cofactor>
</comment>
<dbReference type="PANTHER" id="PTHR11474">
    <property type="entry name" value="TYROSINASE FAMILY MEMBER"/>
    <property type="match status" value="1"/>
</dbReference>
<dbReference type="SUPFAM" id="SSF48056">
    <property type="entry name" value="Di-copper centre-containing domain"/>
    <property type="match status" value="1"/>
</dbReference>
<accession>A0A0P7XBT8</accession>
<dbReference type="InterPro" id="IPR008922">
    <property type="entry name" value="Di-copper_centre_dom_sf"/>
</dbReference>
<keyword evidence="7" id="KW-0862">Zinc</keyword>
<feature type="domain" description="Tyrosinase copper-binding" evidence="21">
    <location>
        <begin position="269"/>
        <end position="286"/>
    </location>
</feature>
<sequence length="576" mass="63889">CGPGRACRARLLCQLSSVLNVTGGGKGCCRSACAPLDRRLAVLRTRDAAGERIVERGKAGAMTKAVVLLLCLWGWLDPAGAQFPRACCTVEGILSKRCCPPLGPNPDNICGVLSGRGNCSDVRVDRKPWGGPYTLRNVDDRERWPMKFFNRTCRCFGNFAGYNCGECKFGWTGPTCEQPKAPVVRKDIHSLSADELRRFLGTLDLAKRTTHPDFMIATQHWLGLLGPNGTQPQFANISIYDFFVWQHYYSVRDTLLGPGRPFKAIDFSHKGPAFITWHRYHLLLLERDLQKLTGDENFAVPYWNFATGRNECDVCTNSLLGGPNPEDPTLISPQSLFSTWGVVCDSLEDYNRLVTLCNGTKEGFLRRGVSQGFNTSLPTMDDVRHCLGLKDFDSPPYFTNSTSSFRNALEGFDKPNGESDPSMTNLHNLVHRFLNGTSALSHSAANDPIFLVLHSFTDAVFDEWMKRFVPPNSSFPDEMAPIGHNKEYNMVPFFPPVTNEEVYITSDQLGYSYAIDLEGDGSGGTAVLVGSSIGGAFLGLLVLLLLLVLYLRQRRTQDSEPLIKAEFTTTKYTEEA</sequence>
<comment type="pathway">
    <text evidence="14">Pigment biosynthesis; melanin biosynthesis.</text>
</comment>
<dbReference type="PANTHER" id="PTHR11474:SF4">
    <property type="entry name" value="L-DOPACHROME TAUTOMERASE"/>
    <property type="match status" value="1"/>
</dbReference>
<evidence type="ECO:0000259" key="22">
    <source>
        <dbReference type="PROSITE" id="PS00498"/>
    </source>
</evidence>
<evidence type="ECO:0000256" key="6">
    <source>
        <dbReference type="ARBA" id="ARBA00022729"/>
    </source>
</evidence>
<name>A0A0P7XBT8_SCLFO</name>
<comment type="caution">
    <text evidence="23">The sequence shown here is derived from an EMBL/GenBank/DDBJ whole genome shotgun (WGS) entry which is preliminary data.</text>
</comment>
<keyword evidence="6" id="KW-0732">Signal</keyword>
<comment type="function">
    <text evidence="19">Plays a role in melanin biosynthesis. Catalyzes the conversion of L-dopachrome into 5,6-dihydroxyindole-2-carboxylic acid (DHICA).</text>
</comment>
<protein>
    <recommendedName>
        <fullName evidence="16">L-dopachrome tautomerase</fullName>
        <ecNumber evidence="15">5.3.3.12</ecNumber>
    </recommendedName>
    <alternativeName>
        <fullName evidence="18">L-dopachrome Delta-isomerase</fullName>
    </alternativeName>
    <alternativeName>
        <fullName evidence="17">Tyrosinase-related protein 2</fullName>
    </alternativeName>
</protein>
<evidence type="ECO:0000256" key="19">
    <source>
        <dbReference type="ARBA" id="ARBA00045930"/>
    </source>
</evidence>
<evidence type="ECO:0000256" key="9">
    <source>
        <dbReference type="ARBA" id="ARBA00023101"/>
    </source>
</evidence>
<dbReference type="PRINTS" id="PR00092">
    <property type="entry name" value="TYROSINASE"/>
</dbReference>
<comment type="similarity">
    <text evidence="3">Belongs to the tyrosinase family.</text>
</comment>
<dbReference type="STRING" id="113540.ENSSFOP00015039546"/>
<evidence type="ECO:0000256" key="1">
    <source>
        <dbReference type="ARBA" id="ARBA00001947"/>
    </source>
</evidence>
<organism evidence="23 24">
    <name type="scientific">Scleropages formosus</name>
    <name type="common">Asian bonytongue</name>
    <name type="synonym">Osteoglossum formosum</name>
    <dbReference type="NCBI Taxonomy" id="113540"/>
    <lineage>
        <taxon>Eukaryota</taxon>
        <taxon>Metazoa</taxon>
        <taxon>Chordata</taxon>
        <taxon>Craniata</taxon>
        <taxon>Vertebrata</taxon>
        <taxon>Euteleostomi</taxon>
        <taxon>Actinopterygii</taxon>
        <taxon>Neopterygii</taxon>
        <taxon>Teleostei</taxon>
        <taxon>Osteoglossocephala</taxon>
        <taxon>Osteoglossomorpha</taxon>
        <taxon>Osteoglossiformes</taxon>
        <taxon>Osteoglossidae</taxon>
        <taxon>Scleropages</taxon>
    </lineage>
</organism>
<evidence type="ECO:0000256" key="20">
    <source>
        <dbReference type="SAM" id="Phobius"/>
    </source>
</evidence>
<dbReference type="FunFam" id="1.10.1280.10:FF:000002">
    <property type="entry name" value="L-dopachrome tautomerase"/>
    <property type="match status" value="1"/>
</dbReference>
<dbReference type="EMBL" id="JARO02002520">
    <property type="protein sequence ID" value="KPP72470.1"/>
    <property type="molecule type" value="Genomic_DNA"/>
</dbReference>
<keyword evidence="8 20" id="KW-1133">Transmembrane helix</keyword>
<comment type="subcellular location">
    <subcellularLocation>
        <location evidence="2">Melanosome membrane</location>
        <topology evidence="2">Single-pass type I membrane protein</topology>
    </subcellularLocation>
</comment>
<dbReference type="InterPro" id="IPR002227">
    <property type="entry name" value="Tyrosinase_Cu-bd"/>
</dbReference>
<dbReference type="GO" id="GO:0002052">
    <property type="term" value="P:positive regulation of neuroblast proliferation"/>
    <property type="evidence" value="ECO:0007669"/>
    <property type="project" value="TreeGrafter"/>
</dbReference>
<dbReference type="InterPro" id="IPR050316">
    <property type="entry name" value="Tyrosinase/Hemocyanin"/>
</dbReference>
<keyword evidence="9" id="KW-0470">Melanin biosynthesis</keyword>
<evidence type="ECO:0000256" key="12">
    <source>
        <dbReference type="ARBA" id="ARBA00023235"/>
    </source>
</evidence>
<evidence type="ECO:0000313" key="23">
    <source>
        <dbReference type="EMBL" id="KPP72470.1"/>
    </source>
</evidence>
<dbReference type="Gene3D" id="1.10.1280.10">
    <property type="entry name" value="Di-copper center containing domain from catechol oxidase"/>
    <property type="match status" value="1"/>
</dbReference>
<dbReference type="Pfam" id="PF00264">
    <property type="entry name" value="Tyrosinase"/>
    <property type="match status" value="1"/>
</dbReference>
<evidence type="ECO:0000256" key="10">
    <source>
        <dbReference type="ARBA" id="ARBA00023136"/>
    </source>
</evidence>
<dbReference type="PROSITE" id="PS00497">
    <property type="entry name" value="TYROSINASE_1"/>
    <property type="match status" value="1"/>
</dbReference>
<evidence type="ECO:0000256" key="15">
    <source>
        <dbReference type="ARBA" id="ARBA00038932"/>
    </source>
</evidence>
<evidence type="ECO:0000256" key="4">
    <source>
        <dbReference type="ARBA" id="ARBA00022692"/>
    </source>
</evidence>
<keyword evidence="4 20" id="KW-0812">Transmembrane</keyword>
<evidence type="ECO:0000256" key="18">
    <source>
        <dbReference type="ARBA" id="ARBA00042019"/>
    </source>
</evidence>
<dbReference type="AlphaFoldDB" id="A0A0P7XBT8"/>
<dbReference type="EC" id="5.3.3.12" evidence="15"/>
<reference evidence="23 24" key="1">
    <citation type="submission" date="2015-08" db="EMBL/GenBank/DDBJ databases">
        <title>The genome of the Asian arowana (Scleropages formosus).</title>
        <authorList>
            <person name="Tan M.H."/>
            <person name="Gan H.M."/>
            <person name="Croft L.J."/>
            <person name="Austin C.M."/>
        </authorList>
    </citation>
    <scope>NUCLEOTIDE SEQUENCE [LARGE SCALE GENOMIC DNA]</scope>
    <source>
        <strain evidence="23">Aro1</strain>
    </source>
</reference>
<dbReference type="Proteomes" id="UP000034805">
    <property type="component" value="Unassembled WGS sequence"/>
</dbReference>
<evidence type="ECO:0000256" key="11">
    <source>
        <dbReference type="ARBA" id="ARBA00023180"/>
    </source>
</evidence>
<dbReference type="PROSITE" id="PS00498">
    <property type="entry name" value="TYROSINASE_2"/>
    <property type="match status" value="1"/>
</dbReference>
<keyword evidence="10 20" id="KW-0472">Membrane</keyword>
<dbReference type="GO" id="GO:0048066">
    <property type="term" value="P:developmental pigmentation"/>
    <property type="evidence" value="ECO:0007669"/>
    <property type="project" value="TreeGrafter"/>
</dbReference>
<evidence type="ECO:0000256" key="3">
    <source>
        <dbReference type="ARBA" id="ARBA00009928"/>
    </source>
</evidence>
<keyword evidence="5" id="KW-0479">Metal-binding</keyword>
<feature type="domain" description="Tyrosinase copper-binding" evidence="22">
    <location>
        <begin position="447"/>
        <end position="458"/>
    </location>
</feature>
<evidence type="ECO:0000256" key="7">
    <source>
        <dbReference type="ARBA" id="ARBA00022833"/>
    </source>
</evidence>
<comment type="catalytic activity">
    <reaction evidence="13">
        <text>L-dopachrome = 5,6-dihydroxyindole-2-carboxylate</text>
        <dbReference type="Rhea" id="RHEA:13041"/>
        <dbReference type="ChEBI" id="CHEBI:16875"/>
        <dbReference type="ChEBI" id="CHEBI:57509"/>
        <dbReference type="EC" id="5.3.3.12"/>
    </reaction>
</comment>
<proteinExistence type="inferred from homology"/>
<dbReference type="GO" id="GO:0016491">
    <property type="term" value="F:oxidoreductase activity"/>
    <property type="evidence" value="ECO:0007669"/>
    <property type="project" value="InterPro"/>
</dbReference>
<keyword evidence="11" id="KW-0325">Glycoprotein</keyword>
<dbReference type="GO" id="GO:0021847">
    <property type="term" value="P:ventricular zone neuroblast division"/>
    <property type="evidence" value="ECO:0007669"/>
    <property type="project" value="TreeGrafter"/>
</dbReference>
<evidence type="ECO:0000256" key="8">
    <source>
        <dbReference type="ARBA" id="ARBA00022989"/>
    </source>
</evidence>
<evidence type="ECO:0000256" key="2">
    <source>
        <dbReference type="ARBA" id="ARBA00004573"/>
    </source>
</evidence>
<evidence type="ECO:0000256" key="13">
    <source>
        <dbReference type="ARBA" id="ARBA00036823"/>
    </source>
</evidence>
<evidence type="ECO:0000256" key="17">
    <source>
        <dbReference type="ARBA" id="ARBA00041443"/>
    </source>
</evidence>
<evidence type="ECO:0000256" key="14">
    <source>
        <dbReference type="ARBA" id="ARBA00037907"/>
    </source>
</evidence>
<feature type="transmembrane region" description="Helical" evidence="20">
    <location>
        <begin position="526"/>
        <end position="551"/>
    </location>
</feature>
<dbReference type="GO" id="GO:0004167">
    <property type="term" value="F:dopachrome isomerase activity"/>
    <property type="evidence" value="ECO:0007669"/>
    <property type="project" value="UniProtKB-EC"/>
</dbReference>
<dbReference type="GO" id="GO:0046872">
    <property type="term" value="F:metal ion binding"/>
    <property type="evidence" value="ECO:0007669"/>
    <property type="project" value="UniProtKB-KW"/>
</dbReference>
<evidence type="ECO:0000313" key="24">
    <source>
        <dbReference type="Proteomes" id="UP000034805"/>
    </source>
</evidence>
<evidence type="ECO:0000259" key="21">
    <source>
        <dbReference type="PROSITE" id="PS00497"/>
    </source>
</evidence>
<evidence type="ECO:0000256" key="5">
    <source>
        <dbReference type="ARBA" id="ARBA00022723"/>
    </source>
</evidence>
<dbReference type="GO" id="GO:0033162">
    <property type="term" value="C:melanosome membrane"/>
    <property type="evidence" value="ECO:0007669"/>
    <property type="project" value="UniProtKB-SubCell"/>
</dbReference>
<feature type="non-terminal residue" evidence="23">
    <location>
        <position position="1"/>
    </location>
</feature>
<gene>
    <name evidence="23" type="ORF">Z043_108526</name>
</gene>
<evidence type="ECO:0000256" key="16">
    <source>
        <dbReference type="ARBA" id="ARBA00039823"/>
    </source>
</evidence>